<protein>
    <submittedName>
        <fullName evidence="3">Uncharacterized protein</fullName>
    </submittedName>
</protein>
<keyword evidence="2" id="KW-0472">Membrane</keyword>
<dbReference type="Proteomes" id="UP000023152">
    <property type="component" value="Unassembled WGS sequence"/>
</dbReference>
<sequence>MVCLFHLFYLLFFFKLCFYLFFKNEKNIYFVNVLIGTDIKTRLKNIYFFIFIFLFFIREGWGFNRWKKRVGGLIEGKKGLGKKSSKKKKKIKKKKEEKIKKKKEKKLKRKREKIKKKEEKGSKMKNKKKKNEEKKKNKNNNNISKEIRRRQIAVEFRLKLESCVYAYVHAILCIRCIIPALGRKMKYKSPICIFWIWIRVEIVNRIVNFGISKIVEPWHSRTSRTNTSSTKKKEIRIVPSIIGLLI</sequence>
<feature type="compositionally biased region" description="Basic residues" evidence="1">
    <location>
        <begin position="79"/>
        <end position="93"/>
    </location>
</feature>
<proteinExistence type="predicted"/>
<feature type="transmembrane region" description="Helical" evidence="2">
    <location>
        <begin position="6"/>
        <end position="22"/>
    </location>
</feature>
<keyword evidence="2" id="KW-1133">Transmembrane helix</keyword>
<keyword evidence="4" id="KW-1185">Reference proteome</keyword>
<feature type="transmembrane region" description="Helical" evidence="2">
    <location>
        <begin position="43"/>
        <end position="61"/>
    </location>
</feature>
<gene>
    <name evidence="3" type="ORF">RFI_26622</name>
</gene>
<dbReference type="AlphaFoldDB" id="X6MCJ0"/>
<reference evidence="3 4" key="1">
    <citation type="journal article" date="2013" name="Curr. Biol.">
        <title>The Genome of the Foraminiferan Reticulomyxa filosa.</title>
        <authorList>
            <person name="Glockner G."/>
            <person name="Hulsmann N."/>
            <person name="Schleicher M."/>
            <person name="Noegel A.A."/>
            <person name="Eichinger L."/>
            <person name="Gallinger C."/>
            <person name="Pawlowski J."/>
            <person name="Sierra R."/>
            <person name="Euteneuer U."/>
            <person name="Pillet L."/>
            <person name="Moustafa A."/>
            <person name="Platzer M."/>
            <person name="Groth M."/>
            <person name="Szafranski K."/>
            <person name="Schliwa M."/>
        </authorList>
    </citation>
    <scope>NUCLEOTIDE SEQUENCE [LARGE SCALE GENOMIC DNA]</scope>
</reference>
<evidence type="ECO:0000256" key="1">
    <source>
        <dbReference type="SAM" id="MobiDB-lite"/>
    </source>
</evidence>
<name>X6MCJ0_RETFI</name>
<organism evidence="3 4">
    <name type="scientific">Reticulomyxa filosa</name>
    <dbReference type="NCBI Taxonomy" id="46433"/>
    <lineage>
        <taxon>Eukaryota</taxon>
        <taxon>Sar</taxon>
        <taxon>Rhizaria</taxon>
        <taxon>Retaria</taxon>
        <taxon>Foraminifera</taxon>
        <taxon>Monothalamids</taxon>
        <taxon>Reticulomyxidae</taxon>
        <taxon>Reticulomyxa</taxon>
    </lineage>
</organism>
<accession>X6MCJ0</accession>
<feature type="region of interest" description="Disordered" evidence="1">
    <location>
        <begin position="79"/>
        <end position="144"/>
    </location>
</feature>
<feature type="compositionally biased region" description="Basic residues" evidence="1">
    <location>
        <begin position="100"/>
        <end position="114"/>
    </location>
</feature>
<evidence type="ECO:0000313" key="3">
    <source>
        <dbReference type="EMBL" id="ETO10755.1"/>
    </source>
</evidence>
<dbReference type="EMBL" id="ASPP01023156">
    <property type="protein sequence ID" value="ETO10755.1"/>
    <property type="molecule type" value="Genomic_DNA"/>
</dbReference>
<keyword evidence="2" id="KW-0812">Transmembrane</keyword>
<evidence type="ECO:0000256" key="2">
    <source>
        <dbReference type="SAM" id="Phobius"/>
    </source>
</evidence>
<comment type="caution">
    <text evidence="3">The sequence shown here is derived from an EMBL/GenBank/DDBJ whole genome shotgun (WGS) entry which is preliminary data.</text>
</comment>
<evidence type="ECO:0000313" key="4">
    <source>
        <dbReference type="Proteomes" id="UP000023152"/>
    </source>
</evidence>